<feature type="transmembrane region" description="Helical" evidence="1">
    <location>
        <begin position="64"/>
        <end position="83"/>
    </location>
</feature>
<dbReference type="AlphaFoldDB" id="A0A841AG50"/>
<evidence type="ECO:0000313" key="2">
    <source>
        <dbReference type="EMBL" id="MBB5832305.1"/>
    </source>
</evidence>
<keyword evidence="1" id="KW-0812">Transmembrane</keyword>
<comment type="caution">
    <text evidence="2">The sequence shown here is derived from an EMBL/GenBank/DDBJ whole genome shotgun (WGS) entry which is preliminary data.</text>
</comment>
<feature type="transmembrane region" description="Helical" evidence="1">
    <location>
        <begin position="131"/>
        <end position="153"/>
    </location>
</feature>
<keyword evidence="1" id="KW-0472">Membrane</keyword>
<feature type="transmembrane region" description="Helical" evidence="1">
    <location>
        <begin position="23"/>
        <end position="43"/>
    </location>
</feature>
<dbReference type="Proteomes" id="UP000588158">
    <property type="component" value="Unassembled WGS sequence"/>
</dbReference>
<dbReference type="EMBL" id="JACHLZ010000001">
    <property type="protein sequence ID" value="MBB5832305.1"/>
    <property type="molecule type" value="Genomic_DNA"/>
</dbReference>
<evidence type="ECO:0000256" key="1">
    <source>
        <dbReference type="SAM" id="Phobius"/>
    </source>
</evidence>
<accession>A0A841AG50</accession>
<feature type="transmembrane region" description="Helical" evidence="1">
    <location>
        <begin position="95"/>
        <end position="119"/>
    </location>
</feature>
<proteinExistence type="predicted"/>
<reference evidence="2 3" key="1">
    <citation type="submission" date="2020-08" db="EMBL/GenBank/DDBJ databases">
        <title>Sequencing the genomes of 1000 actinobacteria strains.</title>
        <authorList>
            <person name="Klenk H.-P."/>
        </authorList>
    </citation>
    <scope>NUCLEOTIDE SEQUENCE [LARGE SCALE GENOMIC DNA]</scope>
    <source>
        <strain evidence="2 3">DSM 28796</strain>
    </source>
</reference>
<evidence type="ECO:0000313" key="3">
    <source>
        <dbReference type="Proteomes" id="UP000588158"/>
    </source>
</evidence>
<name>A0A841AG50_9MICO</name>
<protein>
    <submittedName>
        <fullName evidence="2">Uncharacterized BrkB/YihY/UPF0761 family membrane protein</fullName>
    </submittedName>
</protein>
<organism evidence="2 3">
    <name type="scientific">Brachybacterium aquaticum</name>
    <dbReference type="NCBI Taxonomy" id="1432564"/>
    <lineage>
        <taxon>Bacteria</taxon>
        <taxon>Bacillati</taxon>
        <taxon>Actinomycetota</taxon>
        <taxon>Actinomycetes</taxon>
        <taxon>Micrococcales</taxon>
        <taxon>Dermabacteraceae</taxon>
        <taxon>Brachybacterium</taxon>
    </lineage>
</organism>
<sequence>MVSVHELAHLITGLAAQLLEIPVAGQVLALLIGVAGMFANARAFATQMARHTGDSNPHRQAMTLYMWLFGMGVPMGLSLLYLAVSPADVPPGSRIAIVAAGTAVLVFAPMAHIFARAVQDVELEPLRLPRVPFLALVVLVLLVLGNIALSLGVRVG</sequence>
<gene>
    <name evidence="2" type="ORF">HNR70_002118</name>
</gene>
<keyword evidence="3" id="KW-1185">Reference proteome</keyword>
<dbReference type="RefSeq" id="WP_246375200.1">
    <property type="nucleotide sequence ID" value="NZ_JACHLZ010000001.1"/>
</dbReference>
<keyword evidence="1" id="KW-1133">Transmembrane helix</keyword>